<organism evidence="7 8">
    <name type="scientific">Methylogaea oryzae</name>
    <dbReference type="NCBI Taxonomy" id="1295382"/>
    <lineage>
        <taxon>Bacteria</taxon>
        <taxon>Pseudomonadati</taxon>
        <taxon>Pseudomonadota</taxon>
        <taxon>Gammaproteobacteria</taxon>
        <taxon>Methylococcales</taxon>
        <taxon>Methylococcaceae</taxon>
        <taxon>Methylogaea</taxon>
    </lineage>
</organism>
<protein>
    <recommendedName>
        <fullName evidence="5">Dual-action ribosomal maturation protein DarP</fullName>
    </recommendedName>
    <alternativeName>
        <fullName evidence="5">Large ribosomal subunit assembly factor DarP</fullName>
    </alternativeName>
</protein>
<evidence type="ECO:0000256" key="6">
    <source>
        <dbReference type="SAM" id="MobiDB-lite"/>
    </source>
</evidence>
<dbReference type="SUPFAM" id="SSF158710">
    <property type="entry name" value="PSPTO4464-like"/>
    <property type="match status" value="1"/>
</dbReference>
<dbReference type="Gene3D" id="1.10.60.30">
    <property type="entry name" value="PSPTO4464-like domains"/>
    <property type="match status" value="2"/>
</dbReference>
<comment type="function">
    <text evidence="5">Member of a network of 50S ribosomal subunit biogenesis factors which assembles along the 30S-50S interface, preventing incorrect 23S rRNA structures from forming. Promotes peptidyl transferase center (PTC) maturation.</text>
</comment>
<keyword evidence="2 5" id="KW-0690">Ribosome biogenesis</keyword>
<dbReference type="GO" id="GO:0043022">
    <property type="term" value="F:ribosome binding"/>
    <property type="evidence" value="ECO:0007669"/>
    <property type="project" value="UniProtKB-UniRule"/>
</dbReference>
<evidence type="ECO:0000313" key="8">
    <source>
        <dbReference type="Proteomes" id="UP000824988"/>
    </source>
</evidence>
<dbReference type="Proteomes" id="UP000824988">
    <property type="component" value="Chromosome"/>
</dbReference>
<dbReference type="HAMAP" id="MF_00765">
    <property type="entry name" value="DarP"/>
    <property type="match status" value="1"/>
</dbReference>
<dbReference type="GO" id="GO:0019843">
    <property type="term" value="F:rRNA binding"/>
    <property type="evidence" value="ECO:0007669"/>
    <property type="project" value="UniProtKB-UniRule"/>
</dbReference>
<dbReference type="EMBL" id="AP019782">
    <property type="protein sequence ID" value="BBL71437.1"/>
    <property type="molecule type" value="Genomic_DNA"/>
</dbReference>
<keyword evidence="4 5" id="KW-0694">RNA-binding</keyword>
<name>A0A8D4VPQ8_9GAMM</name>
<comment type="subcellular location">
    <subcellularLocation>
        <location evidence="5">Cytoplasm</location>
    </subcellularLocation>
    <text evidence="5">Associates with late stage pre-50S ribosomal subunits.</text>
</comment>
<dbReference type="PANTHER" id="PTHR38101">
    <property type="entry name" value="UPF0307 PROTEIN YJGA"/>
    <property type="match status" value="1"/>
</dbReference>
<comment type="similarity">
    <text evidence="5">Belongs to the DarP family.</text>
</comment>
<keyword evidence="8" id="KW-1185">Reference proteome</keyword>
<reference evidence="7" key="1">
    <citation type="submission" date="2019-06" db="EMBL/GenBank/DDBJ databases">
        <title>Complete genome sequence of Methylogaea oryzae strain JCM16910.</title>
        <authorList>
            <person name="Asakawa S."/>
        </authorList>
    </citation>
    <scope>NUCLEOTIDE SEQUENCE</scope>
    <source>
        <strain evidence="7">E10</strain>
    </source>
</reference>
<dbReference type="PANTHER" id="PTHR38101:SF1">
    <property type="entry name" value="UPF0307 PROTEIN YJGA"/>
    <property type="match status" value="1"/>
</dbReference>
<evidence type="ECO:0000256" key="3">
    <source>
        <dbReference type="ARBA" id="ARBA00022730"/>
    </source>
</evidence>
<dbReference type="InterPro" id="IPR023153">
    <property type="entry name" value="DarP_sf"/>
</dbReference>
<feature type="region of interest" description="Disordered" evidence="6">
    <location>
        <begin position="1"/>
        <end position="34"/>
    </location>
</feature>
<dbReference type="CDD" id="cd16331">
    <property type="entry name" value="YjgA-like"/>
    <property type="match status" value="1"/>
</dbReference>
<accession>A0A8D4VPQ8</accession>
<dbReference type="GO" id="GO:1902626">
    <property type="term" value="P:assembly of large subunit precursor of preribosome"/>
    <property type="evidence" value="ECO:0007669"/>
    <property type="project" value="UniProtKB-UniRule"/>
</dbReference>
<evidence type="ECO:0000256" key="5">
    <source>
        <dbReference type="HAMAP-Rule" id="MF_00765"/>
    </source>
</evidence>
<keyword evidence="3 5" id="KW-0699">rRNA-binding</keyword>
<keyword evidence="1 5" id="KW-0963">Cytoplasm</keyword>
<evidence type="ECO:0000256" key="4">
    <source>
        <dbReference type="ARBA" id="ARBA00022884"/>
    </source>
</evidence>
<dbReference type="Pfam" id="PF04751">
    <property type="entry name" value="DarP"/>
    <property type="match status" value="1"/>
</dbReference>
<dbReference type="NCBIfam" id="NF003593">
    <property type="entry name" value="PRK05255.1-1"/>
    <property type="match status" value="1"/>
</dbReference>
<dbReference type="RefSeq" id="WP_082411470.1">
    <property type="nucleotide sequence ID" value="NZ_AP019782.1"/>
</dbReference>
<dbReference type="GO" id="GO:0005829">
    <property type="term" value="C:cytosol"/>
    <property type="evidence" value="ECO:0007669"/>
    <property type="project" value="TreeGrafter"/>
</dbReference>
<evidence type="ECO:0000256" key="1">
    <source>
        <dbReference type="ARBA" id="ARBA00022490"/>
    </source>
</evidence>
<dbReference type="PIRSF" id="PIRSF016183">
    <property type="entry name" value="UCP016183"/>
    <property type="match status" value="1"/>
</dbReference>
<evidence type="ECO:0000256" key="2">
    <source>
        <dbReference type="ARBA" id="ARBA00022517"/>
    </source>
</evidence>
<dbReference type="AlphaFoldDB" id="A0A8D4VPQ8"/>
<dbReference type="KEGG" id="moz:MoryE10_20430"/>
<dbReference type="InterPro" id="IPR006839">
    <property type="entry name" value="DarP"/>
</dbReference>
<gene>
    <name evidence="5" type="primary">darP</name>
    <name evidence="7" type="ORF">MoryE10_20430</name>
</gene>
<sequence>MRDNQSTMHDPEAEYEDEGQGRVSRSQLKREAQASRDLGAELAALSRDQLTRLNLPDALHEALVAALAIDAHGARKRQIKYIGGLLSRLDPEPIRQGLARLQSKNVQATQELHKIEQWRDRLLAEGDGALRQLLAQYPEADSQALRQLIRNAQKEHAAGKPPKSARLLFKAVKALLQAERGEAAEPSEEAGEDQADG</sequence>
<proteinExistence type="inferred from homology"/>
<evidence type="ECO:0000313" key="7">
    <source>
        <dbReference type="EMBL" id="BBL71437.1"/>
    </source>
</evidence>